<keyword evidence="1" id="KW-0812">Transmembrane</keyword>
<evidence type="ECO:0000313" key="3">
    <source>
        <dbReference type="Proteomes" id="UP000245207"/>
    </source>
</evidence>
<feature type="transmembrane region" description="Helical" evidence="1">
    <location>
        <begin position="100"/>
        <end position="120"/>
    </location>
</feature>
<keyword evidence="1" id="KW-0472">Membrane</keyword>
<feature type="transmembrane region" description="Helical" evidence="1">
    <location>
        <begin position="74"/>
        <end position="94"/>
    </location>
</feature>
<dbReference type="AlphaFoldDB" id="A0A2U1PDK1"/>
<proteinExistence type="predicted"/>
<feature type="transmembrane region" description="Helical" evidence="1">
    <location>
        <begin position="41"/>
        <end position="62"/>
    </location>
</feature>
<comment type="caution">
    <text evidence="2">The sequence shown here is derived from an EMBL/GenBank/DDBJ whole genome shotgun (WGS) entry which is preliminary data.</text>
</comment>
<organism evidence="2 3">
    <name type="scientific">Artemisia annua</name>
    <name type="common">Sweet wormwood</name>
    <dbReference type="NCBI Taxonomy" id="35608"/>
    <lineage>
        <taxon>Eukaryota</taxon>
        <taxon>Viridiplantae</taxon>
        <taxon>Streptophyta</taxon>
        <taxon>Embryophyta</taxon>
        <taxon>Tracheophyta</taxon>
        <taxon>Spermatophyta</taxon>
        <taxon>Magnoliopsida</taxon>
        <taxon>eudicotyledons</taxon>
        <taxon>Gunneridae</taxon>
        <taxon>Pentapetalae</taxon>
        <taxon>asterids</taxon>
        <taxon>campanulids</taxon>
        <taxon>Asterales</taxon>
        <taxon>Asteraceae</taxon>
        <taxon>Asteroideae</taxon>
        <taxon>Anthemideae</taxon>
        <taxon>Artemisiinae</taxon>
        <taxon>Artemisia</taxon>
    </lineage>
</organism>
<dbReference type="OrthoDB" id="1835480at2759"/>
<sequence length="212" mass="23351">MDSEGRRLLEESRYAIYAGSCVSLMQTTAQLAKVTAYNKSLFGISIGAFAVNFVAALWAFSLTGVIEHDSWKILVFKTVFYFTGILSPYAAVSVLLPQKFAWYLFATICVTMMCVIIILFKNVLKSRLTLAYEKVVYATRWMLLNMTPDDEVPTTDAAPAPEYHQATAHIAAEEEQNLGGSGSSPNLSWLSATAGLASEEQPNLNEFTIIPL</sequence>
<reference evidence="2 3" key="1">
    <citation type="journal article" date="2018" name="Mol. Plant">
        <title>The genome of Artemisia annua provides insight into the evolution of Asteraceae family and artemisinin biosynthesis.</title>
        <authorList>
            <person name="Shen Q."/>
            <person name="Zhang L."/>
            <person name="Liao Z."/>
            <person name="Wang S."/>
            <person name="Yan T."/>
            <person name="Shi P."/>
            <person name="Liu M."/>
            <person name="Fu X."/>
            <person name="Pan Q."/>
            <person name="Wang Y."/>
            <person name="Lv Z."/>
            <person name="Lu X."/>
            <person name="Zhang F."/>
            <person name="Jiang W."/>
            <person name="Ma Y."/>
            <person name="Chen M."/>
            <person name="Hao X."/>
            <person name="Li L."/>
            <person name="Tang Y."/>
            <person name="Lv G."/>
            <person name="Zhou Y."/>
            <person name="Sun X."/>
            <person name="Brodelius P.E."/>
            <person name="Rose J.K.C."/>
            <person name="Tang K."/>
        </authorList>
    </citation>
    <scope>NUCLEOTIDE SEQUENCE [LARGE SCALE GENOMIC DNA]</scope>
    <source>
        <strain evidence="3">cv. Huhao1</strain>
        <tissue evidence="2">Leaf</tissue>
    </source>
</reference>
<keyword evidence="1" id="KW-1133">Transmembrane helix</keyword>
<keyword evidence="3" id="KW-1185">Reference proteome</keyword>
<protein>
    <submittedName>
        <fullName evidence="2">Uncharacterized protein</fullName>
    </submittedName>
</protein>
<dbReference type="EMBL" id="PKPP01001297">
    <property type="protein sequence ID" value="PWA83841.1"/>
    <property type="molecule type" value="Genomic_DNA"/>
</dbReference>
<evidence type="ECO:0000313" key="2">
    <source>
        <dbReference type="EMBL" id="PWA83841.1"/>
    </source>
</evidence>
<accession>A0A2U1PDK1</accession>
<gene>
    <name evidence="2" type="ORF">CTI12_AA161740</name>
</gene>
<evidence type="ECO:0000256" key="1">
    <source>
        <dbReference type="SAM" id="Phobius"/>
    </source>
</evidence>
<name>A0A2U1PDK1_ARTAN</name>
<dbReference type="Proteomes" id="UP000245207">
    <property type="component" value="Unassembled WGS sequence"/>
</dbReference>